<dbReference type="KEGG" id="fad:CDH04_00075"/>
<evidence type="ECO:0000256" key="2">
    <source>
        <dbReference type="ARBA" id="ARBA00022552"/>
    </source>
</evidence>
<dbReference type="PANTHER" id="PTHR46111:SF1">
    <property type="entry name" value="RIBOSOMAL RNA SMALL SUBUNIT METHYLTRANSFERASE I"/>
    <property type="match status" value="1"/>
</dbReference>
<sequence>MTKIEKSTLYVVATPIGNLEDITLRALEILKGVDVILAEDTRETGKLLANLNIRTTQKLISCHDFNESERIEQVKELLDSAQSVALVSDAGTPLISDPGYKIVNALRKEDFNIVPIPGVSAVITALSVAGLPSDNFTFRGFLAAKKTKRQEQILAFSKLNSTVVVYESVHRVSYLLADLVELLPVNNIVVAKEITKQFEKFVSGKPNEVSQFFIDNPDTVRGEFVVLIDCNGNNDDKTSVAIDLKDLLKDLLEDLPLKKAVKLATKLTKGKKNEIYNLALEIRDNK</sequence>
<evidence type="ECO:0000259" key="8">
    <source>
        <dbReference type="Pfam" id="PF23016"/>
    </source>
</evidence>
<dbReference type="EMBL" id="CP043424">
    <property type="protein sequence ID" value="QIW11138.1"/>
    <property type="molecule type" value="Genomic_DNA"/>
</dbReference>
<evidence type="ECO:0000256" key="5">
    <source>
        <dbReference type="ARBA" id="ARBA00022691"/>
    </source>
</evidence>
<evidence type="ECO:0000259" key="7">
    <source>
        <dbReference type="Pfam" id="PF00590"/>
    </source>
</evidence>
<dbReference type="FunFam" id="3.40.1010.10:FF:000007">
    <property type="entry name" value="Ribosomal RNA small subunit methyltransferase I"/>
    <property type="match status" value="1"/>
</dbReference>
<keyword evidence="4 6" id="KW-0808">Transferase</keyword>
<dbReference type="SUPFAM" id="SSF53790">
    <property type="entry name" value="Tetrapyrrole methylase"/>
    <property type="match status" value="1"/>
</dbReference>
<comment type="function">
    <text evidence="6">Catalyzes the 2'-O-methylation of the ribose of cytidine 1402 (C1402) in 16S rRNA.</text>
</comment>
<dbReference type="Gene3D" id="3.30.950.10">
    <property type="entry name" value="Methyltransferase, Cobalt-precorrin-4 Transmethylase, Domain 2"/>
    <property type="match status" value="1"/>
</dbReference>
<keyword evidence="1 6" id="KW-0963">Cytoplasm</keyword>
<evidence type="ECO:0000313" key="9">
    <source>
        <dbReference type="EMBL" id="AXA32912.1"/>
    </source>
</evidence>
<dbReference type="InterPro" id="IPR008189">
    <property type="entry name" value="rRNA_ssu_MeTfrase_I"/>
</dbReference>
<dbReference type="InterPro" id="IPR035996">
    <property type="entry name" value="4pyrrol_Methylase_sf"/>
</dbReference>
<protein>
    <recommendedName>
        <fullName evidence="6">Ribosomal RNA small subunit methyltransferase I</fullName>
        <ecNumber evidence="6">2.1.1.198</ecNumber>
    </recommendedName>
    <alternativeName>
        <fullName evidence="6">16S rRNA 2'-O-ribose C1402 methyltransferase</fullName>
    </alternativeName>
    <alternativeName>
        <fullName evidence="6">rRNA (cytidine-2'-O-)-methyltransferase RsmI</fullName>
    </alternativeName>
</protein>
<reference evidence="9 11" key="1">
    <citation type="submission" date="2017-06" db="EMBL/GenBank/DDBJ databases">
        <title>Complete genome of Francisella adeliensis.</title>
        <authorList>
            <person name="Vallesi A."/>
            <person name="Sjodin A."/>
        </authorList>
    </citation>
    <scope>NUCLEOTIDE SEQUENCE [LARGE SCALE GENOMIC DNA]</scope>
    <source>
        <strain evidence="9 11">FDC440</strain>
    </source>
</reference>
<dbReference type="Proteomes" id="UP000681131">
    <property type="component" value="Chromosome"/>
</dbReference>
<dbReference type="NCBIfam" id="TIGR00096">
    <property type="entry name" value="16S rRNA (cytidine(1402)-2'-O)-methyltransferase"/>
    <property type="match status" value="1"/>
</dbReference>
<comment type="similarity">
    <text evidence="6">Belongs to the methyltransferase superfamily. RsmI family.</text>
</comment>
<dbReference type="InterPro" id="IPR014777">
    <property type="entry name" value="4pyrrole_Mease_sub1"/>
</dbReference>
<dbReference type="GO" id="GO:0070677">
    <property type="term" value="F:rRNA (cytosine-2'-O-)-methyltransferase activity"/>
    <property type="evidence" value="ECO:0007669"/>
    <property type="project" value="UniProtKB-UniRule"/>
</dbReference>
<comment type="subcellular location">
    <subcellularLocation>
        <location evidence="6">Cytoplasm</location>
    </subcellularLocation>
</comment>
<evidence type="ECO:0000256" key="1">
    <source>
        <dbReference type="ARBA" id="ARBA00022490"/>
    </source>
</evidence>
<dbReference type="InterPro" id="IPR053910">
    <property type="entry name" value="RsmI_HTH"/>
</dbReference>
<dbReference type="PANTHER" id="PTHR46111">
    <property type="entry name" value="RIBOSOMAL RNA SMALL SUBUNIT METHYLTRANSFERASE I"/>
    <property type="match status" value="1"/>
</dbReference>
<keyword evidence="5 6" id="KW-0949">S-adenosyl-L-methionine</keyword>
<evidence type="ECO:0000256" key="6">
    <source>
        <dbReference type="HAMAP-Rule" id="MF_01877"/>
    </source>
</evidence>
<evidence type="ECO:0000256" key="4">
    <source>
        <dbReference type="ARBA" id="ARBA00022679"/>
    </source>
</evidence>
<dbReference type="OrthoDB" id="9809084at2"/>
<dbReference type="EMBL" id="CP021781">
    <property type="protein sequence ID" value="AXA32912.1"/>
    <property type="molecule type" value="Genomic_DNA"/>
</dbReference>
<gene>
    <name evidence="6 9" type="primary">rsmI</name>
    <name evidence="9" type="ORF">CDH04_00075</name>
    <name evidence="10" type="ORF">FZC43_00075</name>
</gene>
<dbReference type="InterPro" id="IPR018063">
    <property type="entry name" value="SAM_MeTrfase_RsmI_CS"/>
</dbReference>
<feature type="domain" description="RsmI HTH" evidence="8">
    <location>
        <begin position="242"/>
        <end position="283"/>
    </location>
</feature>
<evidence type="ECO:0000256" key="3">
    <source>
        <dbReference type="ARBA" id="ARBA00022603"/>
    </source>
</evidence>
<organism evidence="9 11">
    <name type="scientific">Francisella adeliensis</name>
    <dbReference type="NCBI Taxonomy" id="2007306"/>
    <lineage>
        <taxon>Bacteria</taxon>
        <taxon>Pseudomonadati</taxon>
        <taxon>Pseudomonadota</taxon>
        <taxon>Gammaproteobacteria</taxon>
        <taxon>Thiotrichales</taxon>
        <taxon>Francisellaceae</taxon>
        <taxon>Francisella</taxon>
    </lineage>
</organism>
<feature type="domain" description="Tetrapyrrole methylase" evidence="7">
    <location>
        <begin position="8"/>
        <end position="205"/>
    </location>
</feature>
<dbReference type="InterPro" id="IPR000878">
    <property type="entry name" value="4pyrrol_Mease"/>
</dbReference>
<proteinExistence type="inferred from homology"/>
<evidence type="ECO:0000313" key="11">
    <source>
        <dbReference type="Proteomes" id="UP000251120"/>
    </source>
</evidence>
<keyword evidence="2 6" id="KW-0698">rRNA processing</keyword>
<dbReference type="Gene3D" id="3.40.1010.10">
    <property type="entry name" value="Cobalt-precorrin-4 Transmethylase, Domain 1"/>
    <property type="match status" value="1"/>
</dbReference>
<dbReference type="Pfam" id="PF00590">
    <property type="entry name" value="TP_methylase"/>
    <property type="match status" value="1"/>
</dbReference>
<evidence type="ECO:0000313" key="12">
    <source>
        <dbReference type="Proteomes" id="UP000681131"/>
    </source>
</evidence>
<dbReference type="PIRSF" id="PIRSF005917">
    <property type="entry name" value="MTase_YraL"/>
    <property type="match status" value="1"/>
</dbReference>
<comment type="catalytic activity">
    <reaction evidence="6">
        <text>cytidine(1402) in 16S rRNA + S-adenosyl-L-methionine = 2'-O-methylcytidine(1402) in 16S rRNA + S-adenosyl-L-homocysteine + H(+)</text>
        <dbReference type="Rhea" id="RHEA:42924"/>
        <dbReference type="Rhea" id="RHEA-COMP:10285"/>
        <dbReference type="Rhea" id="RHEA-COMP:10286"/>
        <dbReference type="ChEBI" id="CHEBI:15378"/>
        <dbReference type="ChEBI" id="CHEBI:57856"/>
        <dbReference type="ChEBI" id="CHEBI:59789"/>
        <dbReference type="ChEBI" id="CHEBI:74495"/>
        <dbReference type="ChEBI" id="CHEBI:82748"/>
        <dbReference type="EC" id="2.1.1.198"/>
    </reaction>
</comment>
<dbReference type="CDD" id="cd11648">
    <property type="entry name" value="RsmI"/>
    <property type="match status" value="1"/>
</dbReference>
<dbReference type="Pfam" id="PF23016">
    <property type="entry name" value="RsmI_C"/>
    <property type="match status" value="1"/>
</dbReference>
<dbReference type="InterPro" id="IPR014776">
    <property type="entry name" value="4pyrrole_Mease_sub2"/>
</dbReference>
<accession>A0A2Z4XWN9</accession>
<evidence type="ECO:0000313" key="10">
    <source>
        <dbReference type="EMBL" id="QIW11138.1"/>
    </source>
</evidence>
<dbReference type="PROSITE" id="PS01296">
    <property type="entry name" value="RSMI"/>
    <property type="match status" value="1"/>
</dbReference>
<dbReference type="EC" id="2.1.1.198" evidence="6"/>
<name>A0A2Z4XWN9_9GAMM</name>
<dbReference type="Proteomes" id="UP000251120">
    <property type="component" value="Chromosome"/>
</dbReference>
<keyword evidence="12" id="KW-1185">Reference proteome</keyword>
<dbReference type="RefSeq" id="WP_112869089.1">
    <property type="nucleotide sequence ID" value="NZ_CP021781.1"/>
</dbReference>
<dbReference type="GO" id="GO:0005737">
    <property type="term" value="C:cytoplasm"/>
    <property type="evidence" value="ECO:0007669"/>
    <property type="project" value="UniProtKB-SubCell"/>
</dbReference>
<reference evidence="10 12" key="2">
    <citation type="submission" date="2019-08" db="EMBL/GenBank/DDBJ databases">
        <title>Complete genome sequences of Francisella adeliensis (FSC1325 and FSC1326).</title>
        <authorList>
            <person name="Ohrman C."/>
            <person name="Uneklint I."/>
            <person name="Vallesi A."/>
            <person name="Karlsson L."/>
            <person name="Sjodin A."/>
        </authorList>
    </citation>
    <scope>NUCLEOTIDE SEQUENCE [LARGE SCALE GENOMIC DNA]</scope>
    <source>
        <strain evidence="10 12">FSC1325</strain>
    </source>
</reference>
<keyword evidence="3 6" id="KW-0489">Methyltransferase</keyword>
<dbReference type="HAMAP" id="MF_01877">
    <property type="entry name" value="16SrRNA_methyltr_I"/>
    <property type="match status" value="1"/>
</dbReference>
<dbReference type="AlphaFoldDB" id="A0A2Z4XWN9"/>